<reference evidence="1 2" key="1">
    <citation type="journal article" date="2013" name="Proc. Natl. Acad. Sci. U.S.A.">
        <title>The king cobra genome reveals dynamic gene evolution and adaptation in the snake venom system.</title>
        <authorList>
            <person name="Vonk F.J."/>
            <person name="Casewell N.R."/>
            <person name="Henkel C.V."/>
            <person name="Heimberg A.M."/>
            <person name="Jansen H.J."/>
            <person name="McCleary R.J."/>
            <person name="Kerkkamp H.M."/>
            <person name="Vos R.A."/>
            <person name="Guerreiro I."/>
            <person name="Calvete J.J."/>
            <person name="Wuster W."/>
            <person name="Woods A.E."/>
            <person name="Logan J.M."/>
            <person name="Harrison R.A."/>
            <person name="Castoe T.A."/>
            <person name="de Koning A.P."/>
            <person name="Pollock D.D."/>
            <person name="Yandell M."/>
            <person name="Calderon D."/>
            <person name="Renjifo C."/>
            <person name="Currier R.B."/>
            <person name="Salgado D."/>
            <person name="Pla D."/>
            <person name="Sanz L."/>
            <person name="Hyder A.S."/>
            <person name="Ribeiro J.M."/>
            <person name="Arntzen J.W."/>
            <person name="van den Thillart G.E."/>
            <person name="Boetzer M."/>
            <person name="Pirovano W."/>
            <person name="Dirks R.P."/>
            <person name="Spaink H.P."/>
            <person name="Duboule D."/>
            <person name="McGlinn E."/>
            <person name="Kini R.M."/>
            <person name="Richardson M.K."/>
        </authorList>
    </citation>
    <scope>NUCLEOTIDE SEQUENCE</scope>
    <source>
        <tissue evidence="1">Blood</tissue>
    </source>
</reference>
<keyword evidence="2" id="KW-1185">Reference proteome</keyword>
<sequence length="155" mass="17218">MTGVYIRCQVSIQSNHILLYNNASLQCRICFPVYSSLQGICDNKQPLTEPVQNLEDCLVEMQFFFLLSPHCPWLKEQPIVSRDGMDTQKEKPAKRDTGAVFGDSLEAPISPEYSAQTADSSMTVSSYSHILVRKGLDLTACSTPAAINTHNQDNC</sequence>
<proteinExistence type="predicted"/>
<dbReference type="Proteomes" id="UP000018936">
    <property type="component" value="Unassembled WGS sequence"/>
</dbReference>
<evidence type="ECO:0000313" key="2">
    <source>
        <dbReference type="Proteomes" id="UP000018936"/>
    </source>
</evidence>
<protein>
    <submittedName>
        <fullName evidence="1">Uncharacterized protein</fullName>
    </submittedName>
</protein>
<dbReference type="EMBL" id="AZIM01000487">
    <property type="protein sequence ID" value="ETE70750.1"/>
    <property type="molecule type" value="Genomic_DNA"/>
</dbReference>
<organism evidence="1 2">
    <name type="scientific">Ophiophagus hannah</name>
    <name type="common">King cobra</name>
    <name type="synonym">Naja hannah</name>
    <dbReference type="NCBI Taxonomy" id="8665"/>
    <lineage>
        <taxon>Eukaryota</taxon>
        <taxon>Metazoa</taxon>
        <taxon>Chordata</taxon>
        <taxon>Craniata</taxon>
        <taxon>Vertebrata</taxon>
        <taxon>Euteleostomi</taxon>
        <taxon>Lepidosauria</taxon>
        <taxon>Squamata</taxon>
        <taxon>Bifurcata</taxon>
        <taxon>Unidentata</taxon>
        <taxon>Episquamata</taxon>
        <taxon>Toxicofera</taxon>
        <taxon>Serpentes</taxon>
        <taxon>Colubroidea</taxon>
        <taxon>Elapidae</taxon>
        <taxon>Elapinae</taxon>
        <taxon>Ophiophagus</taxon>
    </lineage>
</organism>
<comment type="caution">
    <text evidence="1">The sequence shown here is derived from an EMBL/GenBank/DDBJ whole genome shotgun (WGS) entry which is preliminary data.</text>
</comment>
<feature type="non-terminal residue" evidence="1">
    <location>
        <position position="155"/>
    </location>
</feature>
<gene>
    <name evidence="1" type="ORF">L345_03438</name>
</gene>
<feature type="non-terminal residue" evidence="1">
    <location>
        <position position="1"/>
    </location>
</feature>
<evidence type="ECO:0000313" key="1">
    <source>
        <dbReference type="EMBL" id="ETE70750.1"/>
    </source>
</evidence>
<accession>V8P8T2</accession>
<dbReference type="AlphaFoldDB" id="V8P8T2"/>
<name>V8P8T2_OPHHA</name>